<evidence type="ECO:0000259" key="3">
    <source>
        <dbReference type="SMART" id="SM00943"/>
    </source>
</evidence>
<feature type="domain" description="DNA primase/polymerase bifunctional N-terminal" evidence="3">
    <location>
        <begin position="9"/>
        <end position="184"/>
    </location>
</feature>
<feature type="region of interest" description="Disordered" evidence="2">
    <location>
        <begin position="188"/>
        <end position="208"/>
    </location>
</feature>
<evidence type="ECO:0000256" key="1">
    <source>
        <dbReference type="ARBA" id="ARBA00022801"/>
    </source>
</evidence>
<dbReference type="InterPro" id="IPR051620">
    <property type="entry name" value="ORF904-like_C"/>
</dbReference>
<name>A0A8J3QLT0_9ACTN</name>
<gene>
    <name evidence="4" type="ORF">Rhe02_98650</name>
</gene>
<dbReference type="EMBL" id="BONY01000173">
    <property type="protein sequence ID" value="GIH11798.1"/>
    <property type="molecule type" value="Genomic_DNA"/>
</dbReference>
<sequence>MTHPLKAAALRYAAKGWPVFLLGHNKRPVANCDACRDADASHDREACRCLTCHGLYAATRESRRIDIMFRLVPRPMLAIRTGLASRLVVVDVDPDHGGEDTLTGLVSDDLCPPTLLVRTGSGGRHLYYRHPGGKAPCSQGRLGPGIDIRGDGGYVVAPPSIHPRTHTAYEWIRAWPVAEMPSALVKACQPRPAPAPTPHSSAELGHGEGITSPQRLLESLLATIARAPEGKRRTTLYGAARGVARMVAVGAINRSDAWAVLTEAGRNAQQTERETRTAIQGGFHAEGVTL</sequence>
<dbReference type="Proteomes" id="UP000612899">
    <property type="component" value="Unassembled WGS sequence"/>
</dbReference>
<dbReference type="PANTHER" id="PTHR35372">
    <property type="entry name" value="ATP BINDING PROTEIN-RELATED"/>
    <property type="match status" value="1"/>
</dbReference>
<organism evidence="4 5">
    <name type="scientific">Rhizocola hellebori</name>
    <dbReference type="NCBI Taxonomy" id="1392758"/>
    <lineage>
        <taxon>Bacteria</taxon>
        <taxon>Bacillati</taxon>
        <taxon>Actinomycetota</taxon>
        <taxon>Actinomycetes</taxon>
        <taxon>Micromonosporales</taxon>
        <taxon>Micromonosporaceae</taxon>
        <taxon>Rhizocola</taxon>
    </lineage>
</organism>
<dbReference type="CDD" id="cd04859">
    <property type="entry name" value="Prim_Pol"/>
    <property type="match status" value="1"/>
</dbReference>
<dbReference type="SUPFAM" id="SSF56747">
    <property type="entry name" value="Prim-pol domain"/>
    <property type="match status" value="1"/>
</dbReference>
<keyword evidence="1" id="KW-0378">Hydrolase</keyword>
<evidence type="ECO:0000313" key="5">
    <source>
        <dbReference type="Proteomes" id="UP000612899"/>
    </source>
</evidence>
<proteinExistence type="predicted"/>
<protein>
    <submittedName>
        <fullName evidence="4">DNA primase</fullName>
    </submittedName>
</protein>
<dbReference type="Pfam" id="PF09250">
    <property type="entry name" value="Prim-Pol"/>
    <property type="match status" value="1"/>
</dbReference>
<dbReference type="GO" id="GO:0016787">
    <property type="term" value="F:hydrolase activity"/>
    <property type="evidence" value="ECO:0007669"/>
    <property type="project" value="UniProtKB-KW"/>
</dbReference>
<dbReference type="PANTHER" id="PTHR35372:SF2">
    <property type="entry name" value="SF3 HELICASE DOMAIN-CONTAINING PROTEIN"/>
    <property type="match status" value="1"/>
</dbReference>
<evidence type="ECO:0000313" key="4">
    <source>
        <dbReference type="EMBL" id="GIH11798.1"/>
    </source>
</evidence>
<dbReference type="InterPro" id="IPR015330">
    <property type="entry name" value="DNA_primase/pol_bifunc_N"/>
</dbReference>
<dbReference type="SMART" id="SM00943">
    <property type="entry name" value="Prim-Pol"/>
    <property type="match status" value="1"/>
</dbReference>
<comment type="caution">
    <text evidence="4">The sequence shown here is derived from an EMBL/GenBank/DDBJ whole genome shotgun (WGS) entry which is preliminary data.</text>
</comment>
<reference evidence="4" key="1">
    <citation type="submission" date="2021-01" db="EMBL/GenBank/DDBJ databases">
        <title>Whole genome shotgun sequence of Rhizocola hellebori NBRC 109834.</title>
        <authorList>
            <person name="Komaki H."/>
            <person name="Tamura T."/>
        </authorList>
    </citation>
    <scope>NUCLEOTIDE SEQUENCE</scope>
    <source>
        <strain evidence="4">NBRC 109834</strain>
    </source>
</reference>
<accession>A0A8J3QLT0</accession>
<dbReference type="AlphaFoldDB" id="A0A8J3QLT0"/>
<evidence type="ECO:0000256" key="2">
    <source>
        <dbReference type="SAM" id="MobiDB-lite"/>
    </source>
</evidence>
<keyword evidence="5" id="KW-1185">Reference proteome</keyword>
<dbReference type="RefSeq" id="WP_203915521.1">
    <property type="nucleotide sequence ID" value="NZ_BONY01000173.1"/>
</dbReference>
<feature type="region of interest" description="Disordered" evidence="2">
    <location>
        <begin position="266"/>
        <end position="290"/>
    </location>
</feature>